<dbReference type="InterPro" id="IPR000415">
    <property type="entry name" value="Nitroreductase-like"/>
</dbReference>
<keyword evidence="3" id="KW-1185">Reference proteome</keyword>
<dbReference type="EMBL" id="CP035758">
    <property type="protein sequence ID" value="QBD82832.1"/>
    <property type="molecule type" value="Genomic_DNA"/>
</dbReference>
<dbReference type="OrthoDB" id="9801593at2"/>
<dbReference type="GO" id="GO:0016491">
    <property type="term" value="F:oxidoreductase activity"/>
    <property type="evidence" value="ECO:0007669"/>
    <property type="project" value="InterPro"/>
</dbReference>
<dbReference type="InterPro" id="IPR020051">
    <property type="entry name" value="SagB-type_dehydrogenase"/>
</dbReference>
<evidence type="ECO:0000259" key="1">
    <source>
        <dbReference type="Pfam" id="PF00881"/>
    </source>
</evidence>
<reference evidence="2 3" key="1">
    <citation type="submission" date="2019-01" db="EMBL/GenBank/DDBJ databases">
        <title>Ktedonosporobacter rubrisoli SCAWS-G2.</title>
        <authorList>
            <person name="Huang Y."/>
            <person name="Yan B."/>
        </authorList>
    </citation>
    <scope>NUCLEOTIDE SEQUENCE [LARGE SCALE GENOMIC DNA]</scope>
    <source>
        <strain evidence="2 3">SCAWS-G2</strain>
    </source>
</reference>
<gene>
    <name evidence="2" type="ORF">EPA93_45475</name>
</gene>
<dbReference type="SUPFAM" id="SSF55469">
    <property type="entry name" value="FMN-dependent nitroreductase-like"/>
    <property type="match status" value="1"/>
</dbReference>
<accession>A0A4P6K4E3</accession>
<dbReference type="InterPro" id="IPR052544">
    <property type="entry name" value="Bacteriocin_Proc_Enz"/>
</dbReference>
<evidence type="ECO:0000313" key="3">
    <source>
        <dbReference type="Proteomes" id="UP000290365"/>
    </source>
</evidence>
<proteinExistence type="predicted"/>
<organism evidence="2 3">
    <name type="scientific">Ktedonosporobacter rubrisoli</name>
    <dbReference type="NCBI Taxonomy" id="2509675"/>
    <lineage>
        <taxon>Bacteria</taxon>
        <taxon>Bacillati</taxon>
        <taxon>Chloroflexota</taxon>
        <taxon>Ktedonobacteria</taxon>
        <taxon>Ktedonobacterales</taxon>
        <taxon>Ktedonosporobacteraceae</taxon>
        <taxon>Ktedonosporobacter</taxon>
    </lineage>
</organism>
<dbReference type="Pfam" id="PF00881">
    <property type="entry name" value="Nitroreductase"/>
    <property type="match status" value="1"/>
</dbReference>
<dbReference type="NCBIfam" id="TIGR03605">
    <property type="entry name" value="antibiot_sagB"/>
    <property type="match status" value="1"/>
</dbReference>
<dbReference type="Proteomes" id="UP000290365">
    <property type="component" value="Chromosome"/>
</dbReference>
<sequence>MDNNTISISQNYTEAVFHRNEKPLPPVNFEPNWTDHPSRYKIYNQVERFALPLKRPDRCMSMAEVLSRFTTRDAERNNLSFDALSLMFHFAHGVLSRRLRITWNPGLYTLAAYNNSVEARGTASGGGLYPTEIYWACGRSGPLLPGLYHYDNAHHALARLATGDATGYIQRAAFEHPSVLATDQFLLLSLNVWKNAFKYNNFGYHVITQDLGALISSLRFLAAGFQTDLQPILWYQDEPLNHLLGLELDSESVFAIVPLPLLEYSEPCKQDIHPSASLPTSRLIKKSSFQRSKEITVFDLNREVHRSTLLHEGSPTPGRKFSQASVDDVYRGSERIALPPPAIEGLQMNILDTFQRRRSSFGSFSHQNPLSLVELATMLAFGAAICTYKADVKMVEHTSSFTRQVVFANTVEGLEQGIYAYDQQQHCLWCVQKGDMRLFLQQHYFLQNYNPAETGALIALVGHLDGMLEVYGNRGYRILNAEVGMAAQSIYMAAAALSCACGAALGFNNGALNTVLHLDQTQEKTLLFLMVGHERFPSADFDTRFE</sequence>
<dbReference type="PANTHER" id="PTHR43745">
    <property type="entry name" value="NITROREDUCTASE MJ1384-RELATED"/>
    <property type="match status" value="1"/>
</dbReference>
<dbReference type="InterPro" id="IPR029479">
    <property type="entry name" value="Nitroreductase"/>
</dbReference>
<dbReference type="PANTHER" id="PTHR43745:SF2">
    <property type="entry name" value="NITROREDUCTASE MJ1384-RELATED"/>
    <property type="match status" value="1"/>
</dbReference>
<evidence type="ECO:0000313" key="2">
    <source>
        <dbReference type="EMBL" id="QBD82832.1"/>
    </source>
</evidence>
<dbReference type="RefSeq" id="WP_129893901.1">
    <property type="nucleotide sequence ID" value="NZ_CP035758.1"/>
</dbReference>
<dbReference type="CDD" id="cd02142">
    <property type="entry name" value="McbC_SagB-like_oxidoreductase"/>
    <property type="match status" value="1"/>
</dbReference>
<dbReference type="AlphaFoldDB" id="A0A4P6K4E3"/>
<dbReference type="KEGG" id="kbs:EPA93_45475"/>
<name>A0A4P6K4E3_KTERU</name>
<dbReference type="Gene3D" id="3.40.109.10">
    <property type="entry name" value="NADH Oxidase"/>
    <property type="match status" value="2"/>
</dbReference>
<feature type="domain" description="Nitroreductase" evidence="1">
    <location>
        <begin position="411"/>
        <end position="533"/>
    </location>
</feature>
<protein>
    <submittedName>
        <fullName evidence="2">SagB/ThcOx family dehydrogenase</fullName>
    </submittedName>
</protein>